<accession>A0A0G0Q289</accession>
<dbReference type="Proteomes" id="UP000033935">
    <property type="component" value="Unassembled WGS sequence"/>
</dbReference>
<protein>
    <submittedName>
        <fullName evidence="1">Uncharacterized protein</fullName>
    </submittedName>
</protein>
<name>A0A0G0Q289_9BACT</name>
<gene>
    <name evidence="1" type="ORF">UT30_C0006G0039</name>
</gene>
<evidence type="ECO:0000313" key="2">
    <source>
        <dbReference type="Proteomes" id="UP000033935"/>
    </source>
</evidence>
<proteinExistence type="predicted"/>
<sequence>MEYRESAPPPVENKDYPEDYQELLEGLLTWREDSASTKIVLRQLQDFSEGKESIGELKGWTQQNAKDWLADYQAARKNKK</sequence>
<organism evidence="1 2">
    <name type="scientific">Candidatus Uhrbacteria bacterium GW2011_GWF2_39_13</name>
    <dbReference type="NCBI Taxonomy" id="1618995"/>
    <lineage>
        <taxon>Bacteria</taxon>
        <taxon>Candidatus Uhriibacteriota</taxon>
    </lineage>
</organism>
<comment type="caution">
    <text evidence="1">The sequence shown here is derived from an EMBL/GenBank/DDBJ whole genome shotgun (WGS) entry which is preliminary data.</text>
</comment>
<dbReference type="EMBL" id="LBWG01000006">
    <property type="protein sequence ID" value="KKR04545.1"/>
    <property type="molecule type" value="Genomic_DNA"/>
</dbReference>
<evidence type="ECO:0000313" key="1">
    <source>
        <dbReference type="EMBL" id="KKR04545.1"/>
    </source>
</evidence>
<reference evidence="1 2" key="1">
    <citation type="journal article" date="2015" name="Nature">
        <title>rRNA introns, odd ribosomes, and small enigmatic genomes across a large radiation of phyla.</title>
        <authorList>
            <person name="Brown C.T."/>
            <person name="Hug L.A."/>
            <person name="Thomas B.C."/>
            <person name="Sharon I."/>
            <person name="Castelle C.J."/>
            <person name="Singh A."/>
            <person name="Wilkins M.J."/>
            <person name="Williams K.H."/>
            <person name="Banfield J.F."/>
        </authorList>
    </citation>
    <scope>NUCLEOTIDE SEQUENCE [LARGE SCALE GENOMIC DNA]</scope>
</reference>
<dbReference type="AlphaFoldDB" id="A0A0G0Q289"/>